<evidence type="ECO:0000313" key="1">
    <source>
        <dbReference type="EMBL" id="KQC86452.1"/>
    </source>
</evidence>
<dbReference type="EMBL" id="LLKB01000001">
    <property type="protein sequence ID" value="KQC86452.1"/>
    <property type="molecule type" value="Genomic_DNA"/>
</dbReference>
<accession>A0AAW3JUL2</accession>
<dbReference type="RefSeq" id="WP_055941976.1">
    <property type="nucleotide sequence ID" value="NZ_JAQDCV010000001.1"/>
</dbReference>
<name>A0AAW3JUL2_9FIRM</name>
<dbReference type="NCBIfam" id="NF038110">
    <property type="entry name" value="Lys_methyl_FliB"/>
    <property type="match status" value="1"/>
</dbReference>
<proteinExistence type="predicted"/>
<gene>
    <name evidence="1" type="ORF">APZ18_04500</name>
</gene>
<organism evidence="1 2">
    <name type="scientific">Butyribacter intestini</name>
    <dbReference type="NCBI Taxonomy" id="1703332"/>
    <lineage>
        <taxon>Bacteria</taxon>
        <taxon>Bacillati</taxon>
        <taxon>Bacillota</taxon>
        <taxon>Clostridia</taxon>
        <taxon>Lachnospirales</taxon>
        <taxon>Lachnospiraceae</taxon>
        <taxon>Butyribacter</taxon>
    </lineage>
</organism>
<evidence type="ECO:0000313" key="2">
    <source>
        <dbReference type="Proteomes" id="UP000050833"/>
    </source>
</evidence>
<keyword evidence="2" id="KW-1185">Reference proteome</keyword>
<comment type="caution">
    <text evidence="1">The sequence shown here is derived from an EMBL/GenBank/DDBJ whole genome shotgun (WGS) entry which is preliminary data.</text>
</comment>
<protein>
    <recommendedName>
        <fullName evidence="3">Flagellar biosynthetic protein FliU</fullName>
    </recommendedName>
</protein>
<sequence>MRYYYPDYFKDFVCIGGKACSDSCCHIWQITVDKKTLRKYKHVTGELGKRMAEKIDQKTGDICPHGEENRCEFLNEDNLCDIVAKLGEDYLCETCYTHPRHEEVYPDVRERSLAITCPIACRQLLERKKPVRIIYEDTDEPGDKDKKFDYELFDVLLKTRDNLLKLQQDRELTISQRMALSLGISHDIERRIRAKSLRNKNTGFLDKLFAKKNSFTDEELGDIEKILKYYKKSDAFEKMCKNIEKSEESDWFMLDDEEDKKKILSDMIFTLCTMEALKPTWIPYLQSVLNIRQQMDNKEYLESYKEFEAVTDDIEIEQLLFYFTYVYCCQSAYDGALLAKIKMAVVNTLIIKELWFMCWLENDKTLTMEDKVEYAHWFVREVENSDENMEQWDSLMQRNPRFSLDNIFKLL</sequence>
<reference evidence="1 2" key="1">
    <citation type="submission" date="2015-10" db="EMBL/GenBank/DDBJ databases">
        <title>Butyribacter intestini gen. nov., sp. nov., a butyric acid-producing bacterium of the family Lachnospiraceae isolated from the human faeces.</title>
        <authorList>
            <person name="Zou Y."/>
            <person name="Xue W."/>
            <person name="Luo G."/>
            <person name="Lv M."/>
        </authorList>
    </citation>
    <scope>NUCLEOTIDE SEQUENCE [LARGE SCALE GENOMIC DNA]</scope>
    <source>
        <strain evidence="1 2">TF01-11</strain>
    </source>
</reference>
<dbReference type="Proteomes" id="UP000050833">
    <property type="component" value="Unassembled WGS sequence"/>
</dbReference>
<dbReference type="AlphaFoldDB" id="A0AAW3JUL2"/>
<evidence type="ECO:0008006" key="3">
    <source>
        <dbReference type="Google" id="ProtNLM"/>
    </source>
</evidence>